<protein>
    <recommendedName>
        <fullName evidence="3">Hemerythrin-like domain-containing protein</fullName>
    </recommendedName>
</protein>
<evidence type="ECO:0000313" key="1">
    <source>
        <dbReference type="EMBL" id="QMV39897.1"/>
    </source>
</evidence>
<sequence length="164" mass="19325">MKSFVPMETDIAVTDIRDRVLECSINRAKHEHGLLKEELQDIFEQACLVRKGKEESLLNREIIALNEHVKHFIKDWNDHTLWEKSELFPHAAWLLGAEPDLYSLMDQEYELAERSIQAFVQTLEKATFPIKQDEACRMTSYLIQAYAILKNRFQEEEEIMLELT</sequence>
<evidence type="ECO:0008006" key="3">
    <source>
        <dbReference type="Google" id="ProtNLM"/>
    </source>
</evidence>
<dbReference type="KEGG" id="cchl:FPL14_00760"/>
<gene>
    <name evidence="1" type="ORF">FPL14_00760</name>
</gene>
<evidence type="ECO:0000313" key="2">
    <source>
        <dbReference type="Proteomes" id="UP000515679"/>
    </source>
</evidence>
<name>A0A7G5BSG3_9BACL</name>
<dbReference type="EMBL" id="CP041969">
    <property type="protein sequence ID" value="QMV39897.1"/>
    <property type="molecule type" value="Genomic_DNA"/>
</dbReference>
<proteinExistence type="predicted"/>
<organism evidence="1 2">
    <name type="scientific">Cohnella cholangitidis</name>
    <dbReference type="NCBI Taxonomy" id="2598458"/>
    <lineage>
        <taxon>Bacteria</taxon>
        <taxon>Bacillati</taxon>
        <taxon>Bacillota</taxon>
        <taxon>Bacilli</taxon>
        <taxon>Bacillales</taxon>
        <taxon>Paenibacillaceae</taxon>
        <taxon>Cohnella</taxon>
    </lineage>
</organism>
<dbReference type="RefSeq" id="WP_182301228.1">
    <property type="nucleotide sequence ID" value="NZ_CP041969.1"/>
</dbReference>
<reference evidence="1 2" key="1">
    <citation type="submission" date="2019-07" db="EMBL/GenBank/DDBJ databases">
        <authorList>
            <person name="Kim J.K."/>
            <person name="Cheong H.-M."/>
            <person name="Choi Y."/>
            <person name="Hwang K.J."/>
            <person name="Lee S."/>
            <person name="Choi C."/>
        </authorList>
    </citation>
    <scope>NUCLEOTIDE SEQUENCE [LARGE SCALE GENOMIC DNA]</scope>
    <source>
        <strain evidence="1 2">KS 22</strain>
    </source>
</reference>
<dbReference type="AlphaFoldDB" id="A0A7G5BSG3"/>
<dbReference type="Proteomes" id="UP000515679">
    <property type="component" value="Chromosome"/>
</dbReference>
<keyword evidence="2" id="KW-1185">Reference proteome</keyword>
<accession>A0A7G5BSG3</accession>